<dbReference type="Pfam" id="PF00210">
    <property type="entry name" value="Ferritin"/>
    <property type="match status" value="1"/>
</dbReference>
<keyword evidence="9" id="KW-1185">Reference proteome</keyword>
<dbReference type="PANTHER" id="PTHR11431:SF75">
    <property type="entry name" value="FERRITIN"/>
    <property type="match status" value="1"/>
</dbReference>
<dbReference type="InterPro" id="IPR008331">
    <property type="entry name" value="Ferritin_DPS_dom"/>
</dbReference>
<dbReference type="GO" id="GO:0008199">
    <property type="term" value="F:ferric iron binding"/>
    <property type="evidence" value="ECO:0007669"/>
    <property type="project" value="InterPro"/>
</dbReference>
<dbReference type="AlphaFoldDB" id="A0AAD4N4E6"/>
<dbReference type="Gene3D" id="1.20.1260.10">
    <property type="match status" value="2"/>
</dbReference>
<name>A0AAD4N4E6_9BILA</name>
<reference evidence="8" key="1">
    <citation type="submission" date="2022-01" db="EMBL/GenBank/DDBJ databases">
        <title>Genome Sequence Resource for Two Populations of Ditylenchus destructor, the Migratory Endoparasitic Phytonematode.</title>
        <authorList>
            <person name="Zhang H."/>
            <person name="Lin R."/>
            <person name="Xie B."/>
        </authorList>
    </citation>
    <scope>NUCLEOTIDE SEQUENCE</scope>
    <source>
        <strain evidence="8">BazhouSP</strain>
    </source>
</reference>
<dbReference type="PROSITE" id="PS50905">
    <property type="entry name" value="FERRITIN_LIKE"/>
    <property type="match status" value="1"/>
</dbReference>
<evidence type="ECO:0000313" key="8">
    <source>
        <dbReference type="EMBL" id="KAI1711183.1"/>
    </source>
</evidence>
<feature type="binding site" evidence="5">
    <location>
        <position position="147"/>
    </location>
    <ligand>
        <name>Fe cation</name>
        <dbReference type="ChEBI" id="CHEBI:24875"/>
        <label>1</label>
    </ligand>
</feature>
<evidence type="ECO:0000313" key="9">
    <source>
        <dbReference type="Proteomes" id="UP001201812"/>
    </source>
</evidence>
<feature type="domain" description="Ferritin-like diiron" evidence="7">
    <location>
        <begin position="16"/>
        <end position="165"/>
    </location>
</feature>
<evidence type="ECO:0000256" key="6">
    <source>
        <dbReference type="RuleBase" id="RU361145"/>
    </source>
</evidence>
<dbReference type="SUPFAM" id="SSF47240">
    <property type="entry name" value="Ferritin-like"/>
    <property type="match status" value="1"/>
</dbReference>
<sequence>MDSQTCSLLTEFPFRHNYSFELETAINKQIHLELKGSYTYLAMAFHFDGNDVALCNIAKWFARQSAEERQHAHKMCKWQNSRGGRVILASLENPDKNEWGSALEAFQAALVYEKNCNESLHNLHALASKNSDSQTCDFLEQNFLSQQVNLIEQIGKIIMSVTPKIFRICEFLEDEAFLGHKMDSAEELNKFLAHLKRIGKNLGEFIFDKDLEEKVQCLCLSECAGVENKMD</sequence>
<feature type="binding site" evidence="5">
    <location>
        <position position="71"/>
    </location>
    <ligand>
        <name>Fe cation</name>
        <dbReference type="ChEBI" id="CHEBI:24875"/>
        <label>1</label>
    </ligand>
</feature>
<dbReference type="GO" id="GO:0006826">
    <property type="term" value="P:iron ion transport"/>
    <property type="evidence" value="ECO:0007669"/>
    <property type="project" value="InterPro"/>
</dbReference>
<dbReference type="InterPro" id="IPR012347">
    <property type="entry name" value="Ferritin-like"/>
</dbReference>
<protein>
    <recommendedName>
        <fullName evidence="6">Ferritin</fullName>
        <ecNumber evidence="6">1.16.3.1</ecNumber>
    </recommendedName>
</protein>
<feature type="binding site" evidence="5">
    <location>
        <position position="68"/>
    </location>
    <ligand>
        <name>Fe cation</name>
        <dbReference type="ChEBI" id="CHEBI:24875"/>
        <label>1</label>
    </ligand>
</feature>
<evidence type="ECO:0000256" key="3">
    <source>
        <dbReference type="ARBA" id="ARBA00022723"/>
    </source>
</evidence>
<dbReference type="FunFam" id="1.20.1260.10:FF:000002">
    <property type="entry name" value="Ferritin, mitochondrial"/>
    <property type="match status" value="1"/>
</dbReference>
<proteinExistence type="inferred from homology"/>
<dbReference type="GO" id="GO:0004322">
    <property type="term" value="F:ferroxidase activity"/>
    <property type="evidence" value="ECO:0007669"/>
    <property type="project" value="UniProtKB-EC"/>
</dbReference>
<gene>
    <name evidence="8" type="ORF">DdX_10437</name>
</gene>
<dbReference type="InterPro" id="IPR009078">
    <property type="entry name" value="Ferritin-like_SF"/>
</dbReference>
<keyword evidence="2 6" id="KW-0409">Iron storage</keyword>
<comment type="caution">
    <text evidence="8">The sequence shown here is derived from an EMBL/GenBank/DDBJ whole genome shotgun (WGS) entry which is preliminary data.</text>
</comment>
<dbReference type="EMBL" id="JAKKPZ010000023">
    <property type="protein sequence ID" value="KAI1711183.1"/>
    <property type="molecule type" value="Genomic_DNA"/>
</dbReference>
<organism evidence="8 9">
    <name type="scientific">Ditylenchus destructor</name>
    <dbReference type="NCBI Taxonomy" id="166010"/>
    <lineage>
        <taxon>Eukaryota</taxon>
        <taxon>Metazoa</taxon>
        <taxon>Ecdysozoa</taxon>
        <taxon>Nematoda</taxon>
        <taxon>Chromadorea</taxon>
        <taxon>Rhabditida</taxon>
        <taxon>Tylenchina</taxon>
        <taxon>Tylenchomorpha</taxon>
        <taxon>Sphaerularioidea</taxon>
        <taxon>Anguinidae</taxon>
        <taxon>Anguininae</taxon>
        <taxon>Ditylenchus</taxon>
    </lineage>
</organism>
<feature type="binding site" evidence="5">
    <location>
        <position position="113"/>
    </location>
    <ligand>
        <name>Fe cation</name>
        <dbReference type="ChEBI" id="CHEBI:24875"/>
        <label>1</label>
    </ligand>
</feature>
<evidence type="ECO:0000259" key="7">
    <source>
        <dbReference type="PROSITE" id="PS50905"/>
    </source>
</evidence>
<comment type="function">
    <text evidence="6">Stores iron in a soluble, non-toxic, readily available form. Important for iron homeostasis. Iron is taken up in the ferrous form and deposited as ferric hydroxides after oxidation.</text>
</comment>
<dbReference type="GO" id="GO:0006879">
    <property type="term" value="P:intracellular iron ion homeostasis"/>
    <property type="evidence" value="ECO:0007669"/>
    <property type="project" value="UniProtKB-KW"/>
</dbReference>
<evidence type="ECO:0000256" key="2">
    <source>
        <dbReference type="ARBA" id="ARBA00022434"/>
    </source>
</evidence>
<dbReference type="GO" id="GO:0008198">
    <property type="term" value="F:ferrous iron binding"/>
    <property type="evidence" value="ECO:0007669"/>
    <property type="project" value="TreeGrafter"/>
</dbReference>
<dbReference type="InterPro" id="IPR009040">
    <property type="entry name" value="Ferritin-like_diiron"/>
</dbReference>
<dbReference type="InterPro" id="IPR001519">
    <property type="entry name" value="Ferritin"/>
</dbReference>
<keyword evidence="6" id="KW-0560">Oxidoreductase</keyword>
<keyword evidence="4 5" id="KW-0408">Iron</keyword>
<accession>A0AAD4N4E6</accession>
<comment type="similarity">
    <text evidence="1 6">Belongs to the ferritin family.</text>
</comment>
<dbReference type="PANTHER" id="PTHR11431">
    <property type="entry name" value="FERRITIN"/>
    <property type="match status" value="1"/>
</dbReference>
<feature type="binding site" evidence="5">
    <location>
        <position position="33"/>
    </location>
    <ligand>
        <name>Fe cation</name>
        <dbReference type="ChEBI" id="CHEBI:24875"/>
        <label>1</label>
    </ligand>
</feature>
<evidence type="ECO:0000256" key="5">
    <source>
        <dbReference type="PIRSR" id="PIRSR601519-1"/>
    </source>
</evidence>
<dbReference type="CDD" id="cd01056">
    <property type="entry name" value="Euk_Ferritin"/>
    <property type="match status" value="1"/>
</dbReference>
<evidence type="ECO:0000256" key="4">
    <source>
        <dbReference type="ARBA" id="ARBA00023004"/>
    </source>
</evidence>
<dbReference type="Proteomes" id="UP001201812">
    <property type="component" value="Unassembled WGS sequence"/>
</dbReference>
<comment type="catalytic activity">
    <reaction evidence="6">
        <text>4 Fe(2+) + O2 + 4 H(+) = 4 Fe(3+) + 2 H2O</text>
        <dbReference type="Rhea" id="RHEA:11148"/>
        <dbReference type="ChEBI" id="CHEBI:15377"/>
        <dbReference type="ChEBI" id="CHEBI:15378"/>
        <dbReference type="ChEBI" id="CHEBI:15379"/>
        <dbReference type="ChEBI" id="CHEBI:29033"/>
        <dbReference type="ChEBI" id="CHEBI:29034"/>
        <dbReference type="EC" id="1.16.3.1"/>
    </reaction>
</comment>
<dbReference type="EC" id="1.16.3.1" evidence="6"/>
<dbReference type="GO" id="GO:0005737">
    <property type="term" value="C:cytoplasm"/>
    <property type="evidence" value="ECO:0007669"/>
    <property type="project" value="TreeGrafter"/>
</dbReference>
<keyword evidence="3 5" id="KW-0479">Metal-binding</keyword>
<evidence type="ECO:0000256" key="1">
    <source>
        <dbReference type="ARBA" id="ARBA00007513"/>
    </source>
</evidence>